<dbReference type="EMBL" id="VAFL01000002">
    <property type="protein sequence ID" value="TKW68080.1"/>
    <property type="molecule type" value="Genomic_DNA"/>
</dbReference>
<proteinExistence type="predicted"/>
<accession>A0A533ID98</accession>
<comment type="caution">
    <text evidence="3">The sequence shown here is derived from an EMBL/GenBank/DDBJ whole genome shotgun (WGS) entry which is preliminary data.</text>
</comment>
<dbReference type="AlphaFoldDB" id="A0A533ID98"/>
<organism evidence="3 4">
    <name type="scientific">Paracoccus denitrificans</name>
    <dbReference type="NCBI Taxonomy" id="266"/>
    <lineage>
        <taxon>Bacteria</taxon>
        <taxon>Pseudomonadati</taxon>
        <taxon>Pseudomonadota</taxon>
        <taxon>Alphaproteobacteria</taxon>
        <taxon>Rhodobacterales</taxon>
        <taxon>Paracoccaceae</taxon>
        <taxon>Paracoccus</taxon>
    </lineage>
</organism>
<feature type="region of interest" description="Disordered" evidence="1">
    <location>
        <begin position="191"/>
        <end position="238"/>
    </location>
</feature>
<reference evidence="3 4" key="1">
    <citation type="journal article" date="2017" name="Nat. Commun.">
        <title>In situ click chemistry generation of cyclooxygenase-2 inhibitors.</title>
        <authorList>
            <person name="Bhardwaj A."/>
            <person name="Kaur J."/>
            <person name="Wuest M."/>
            <person name="Wuest F."/>
        </authorList>
    </citation>
    <scope>NUCLEOTIDE SEQUENCE [LARGE SCALE GENOMIC DNA]</scope>
    <source>
        <strain evidence="3">S2_012_000_R3_94</strain>
    </source>
</reference>
<evidence type="ECO:0000256" key="2">
    <source>
        <dbReference type="SAM" id="SignalP"/>
    </source>
</evidence>
<gene>
    <name evidence="3" type="ORF">DI616_02930</name>
</gene>
<keyword evidence="2" id="KW-0732">Signal</keyword>
<name>A0A533ID98_PARDE</name>
<sequence length="238" mass="25931">MRGILLILMILFSAVPDAGAAQQDVPPTGFLWKRSPLPATLPLQVTGPFGADYVVVLTAPDTEAPAMAGFLRGGDVLRLRVPPGDWKVSIGTGSEWQGNDALFGADAEWDTWPELLHFSAGEAALHGHAIEIANVDGTPRITGVGAQVICQLPATSGGPNVRPLRTEPLTRYDPLLKRDDVTWSSPLLKRDNDDRLNFAKPEQRPDDRVGRQMDRLRETTERAPTRSRTNQAAPEPCE</sequence>
<evidence type="ECO:0000313" key="3">
    <source>
        <dbReference type="EMBL" id="TKW68080.1"/>
    </source>
</evidence>
<feature type="signal peptide" evidence="2">
    <location>
        <begin position="1"/>
        <end position="20"/>
    </location>
</feature>
<dbReference type="Proteomes" id="UP000315344">
    <property type="component" value="Unassembled WGS sequence"/>
</dbReference>
<feature type="chain" id="PRO_5022133527" evidence="2">
    <location>
        <begin position="21"/>
        <end position="238"/>
    </location>
</feature>
<evidence type="ECO:0000313" key="4">
    <source>
        <dbReference type="Proteomes" id="UP000315344"/>
    </source>
</evidence>
<protein>
    <submittedName>
        <fullName evidence="3">Uncharacterized protein</fullName>
    </submittedName>
</protein>
<evidence type="ECO:0000256" key="1">
    <source>
        <dbReference type="SAM" id="MobiDB-lite"/>
    </source>
</evidence>
<feature type="compositionally biased region" description="Basic and acidic residues" evidence="1">
    <location>
        <begin position="191"/>
        <end position="224"/>
    </location>
</feature>